<dbReference type="GO" id="GO:0046513">
    <property type="term" value="P:ceramide biosynthetic process"/>
    <property type="evidence" value="ECO:0007669"/>
    <property type="project" value="UniProtKB-ARBA"/>
</dbReference>
<feature type="binding site" evidence="13">
    <location>
        <position position="428"/>
    </location>
    <ligand>
        <name>Zn(2+)</name>
        <dbReference type="ChEBI" id="CHEBI:29105"/>
        <label>2</label>
    </ligand>
</feature>
<dbReference type="CDD" id="cd00842">
    <property type="entry name" value="MPP_ASMase"/>
    <property type="match status" value="1"/>
</dbReference>
<keyword evidence="4 13" id="KW-0479">Metal-binding</keyword>
<comment type="function">
    <text evidence="12">Converts sphingomyelin to ceramide.</text>
</comment>
<feature type="binding site" evidence="13">
    <location>
        <position position="176"/>
    </location>
    <ligand>
        <name>Zn(2+)</name>
        <dbReference type="ChEBI" id="CHEBI:29105"/>
        <label>1</label>
    </ligand>
</feature>
<dbReference type="InterPro" id="IPR004843">
    <property type="entry name" value="Calcineurin-like_PHP"/>
</dbReference>
<dbReference type="PANTHER" id="PTHR10340">
    <property type="entry name" value="SPHINGOMYELIN PHOSPHODIESTERASE"/>
    <property type="match status" value="1"/>
</dbReference>
<evidence type="ECO:0000256" key="4">
    <source>
        <dbReference type="ARBA" id="ARBA00022723"/>
    </source>
</evidence>
<keyword evidence="21" id="KW-1185">Reference proteome</keyword>
<feature type="domain" description="Saposin B-type" evidence="17">
    <location>
        <begin position="59"/>
        <end position="140"/>
    </location>
</feature>
<evidence type="ECO:0000256" key="6">
    <source>
        <dbReference type="ARBA" id="ARBA00022801"/>
    </source>
</evidence>
<evidence type="ECO:0000256" key="10">
    <source>
        <dbReference type="ARBA" id="ARBA00023295"/>
    </source>
</evidence>
<dbReference type="Gene3D" id="3.60.21.10">
    <property type="match status" value="1"/>
</dbReference>
<dbReference type="EMBL" id="NCKU01004731">
    <property type="protein sequence ID" value="RWS05513.1"/>
    <property type="molecule type" value="Genomic_DNA"/>
</dbReference>
<evidence type="ECO:0000256" key="12">
    <source>
        <dbReference type="PIRNR" id="PIRNR000948"/>
    </source>
</evidence>
<comment type="catalytic activity">
    <reaction evidence="11">
        <text>a sphingomyelin + H2O = phosphocholine + an N-acylsphing-4-enine + H(+)</text>
        <dbReference type="Rhea" id="RHEA:19253"/>
        <dbReference type="ChEBI" id="CHEBI:15377"/>
        <dbReference type="ChEBI" id="CHEBI:15378"/>
        <dbReference type="ChEBI" id="CHEBI:17636"/>
        <dbReference type="ChEBI" id="CHEBI:52639"/>
        <dbReference type="ChEBI" id="CHEBI:295975"/>
        <dbReference type="EC" id="3.1.4.12"/>
    </reaction>
    <physiologicalReaction direction="left-to-right" evidence="11">
        <dbReference type="Rhea" id="RHEA:19254"/>
    </physiologicalReaction>
</comment>
<evidence type="ECO:0000256" key="14">
    <source>
        <dbReference type="PIRSR" id="PIRSR000948-2"/>
    </source>
</evidence>
<dbReference type="SMART" id="SM00741">
    <property type="entry name" value="SapB"/>
    <property type="match status" value="1"/>
</dbReference>
<comment type="cofactor">
    <cofactor evidence="13">
        <name>Zn(2+)</name>
        <dbReference type="ChEBI" id="CHEBI:29105"/>
    </cofactor>
    <text evidence="13">Binds 2 Zn(2+) ions per subunit.</text>
</comment>
<dbReference type="EC" id="3.1.4.12" evidence="12"/>
<feature type="disulfide bond" evidence="14">
    <location>
        <begin position="66"/>
        <end position="128"/>
    </location>
</feature>
<evidence type="ECO:0000256" key="16">
    <source>
        <dbReference type="SAM" id="SignalP"/>
    </source>
</evidence>
<dbReference type="OrthoDB" id="6509770at2759"/>
<dbReference type="EMBL" id="NCKU01004464">
    <property type="protein sequence ID" value="RWS05895.1"/>
    <property type="molecule type" value="Genomic_DNA"/>
</dbReference>
<dbReference type="InterPro" id="IPR008139">
    <property type="entry name" value="SaposinB_dom"/>
</dbReference>
<evidence type="ECO:0000313" key="18">
    <source>
        <dbReference type="EMBL" id="RWS04267.1"/>
    </source>
</evidence>
<dbReference type="SUPFAM" id="SSF47862">
    <property type="entry name" value="Saposin"/>
    <property type="match status" value="1"/>
</dbReference>
<feature type="region of interest" description="Disordered" evidence="15">
    <location>
        <begin position="24"/>
        <end position="44"/>
    </location>
</feature>
<keyword evidence="9" id="KW-0325">Glycoprotein</keyword>
<sequence length="553" mass="62944">MKFAVFTFLVLLAALVFRNASGKPDVNEASETPQTTSTPSESFGGAGSLIEQWKQTIQDVLTCGVCRTALFTLQKFLNTESEIKFFVRTLCRGLQLAKASSCQGYAQLYAPHLSYVLKHTNLTAAQMCGVFLGKKCLSNPPSKYEFWILPLPAKTKQFAPVKNGFFLNKRILHLSDFHFDPFYKPGALTECDESLCCRANSTNGKGAAGYWGHYNNCDAPLQLLENVVEHINKTQANDFDLLIWTGDNNPHDDWQTTRESILYTSATVSDLLKKYLSKGKLVFPTLGNHEGMPSDQYALSHNSKFDTYWLYNKLAEQWSDWLATDAARSTFKRGGYFSRSINESLKIISLNTNLCARMNLWSLYEPIDSAGQLKWLIEELKASEEIGQRVYILGHIAPGRKCTPIWFHNYIRIIERFRDVVVGVFYGHTHRDEIKIYYSDKNTNDPIHVAYVGPSGSVSNVYSYYLNLTEANEAGEGARLKWRKSYVATEAYGLKTLSTAEWNRFYHLMNKNDTLFQLYYKNIIRKADSMPNYCNEKCKQEFAYGPIAQIDSF</sequence>
<dbReference type="InterPro" id="IPR045473">
    <property type="entry name" value="ASM_C"/>
</dbReference>
<dbReference type="Pfam" id="PF00149">
    <property type="entry name" value="Metallophos"/>
    <property type="match status" value="1"/>
</dbReference>
<dbReference type="Proteomes" id="UP000285301">
    <property type="component" value="Unassembled WGS sequence"/>
</dbReference>
<dbReference type="Pfam" id="PF19272">
    <property type="entry name" value="ASMase_C"/>
    <property type="match status" value="1"/>
</dbReference>
<evidence type="ECO:0000256" key="1">
    <source>
        <dbReference type="ARBA" id="ARBA00004613"/>
    </source>
</evidence>
<feature type="disulfide bond" evidence="14">
    <location>
        <begin position="191"/>
        <end position="196"/>
    </location>
</feature>
<feature type="disulfide bond" evidence="14">
    <location>
        <begin position="91"/>
        <end position="102"/>
    </location>
</feature>
<keyword evidence="3" id="KW-0964">Secreted</keyword>
<feature type="chain" id="PRO_5033808248" description="Sphingomyelin phosphodiesterase" evidence="16">
    <location>
        <begin position="23"/>
        <end position="553"/>
    </location>
</feature>
<proteinExistence type="inferred from homology"/>
<evidence type="ECO:0000256" key="9">
    <source>
        <dbReference type="ARBA" id="ARBA00023180"/>
    </source>
</evidence>
<dbReference type="GO" id="GO:0016798">
    <property type="term" value="F:hydrolase activity, acting on glycosyl bonds"/>
    <property type="evidence" value="ECO:0007669"/>
    <property type="project" value="UniProtKB-KW"/>
</dbReference>
<evidence type="ECO:0000256" key="7">
    <source>
        <dbReference type="ARBA" id="ARBA00022833"/>
    </source>
</evidence>
<keyword evidence="8 14" id="KW-1015">Disulfide bond</keyword>
<evidence type="ECO:0000313" key="19">
    <source>
        <dbReference type="EMBL" id="RWS05513.1"/>
    </source>
</evidence>
<keyword evidence="7 13" id="KW-0862">Zinc</keyword>
<reference evidence="19 21" key="1">
    <citation type="journal article" date="2018" name="Gigascience">
        <title>Genomes of trombidid mites reveal novel predicted allergens and laterally-transferred genes associated with secondary metabolism.</title>
        <authorList>
            <person name="Dong X."/>
            <person name="Chaisiri K."/>
            <person name="Xia D."/>
            <person name="Armstrong S.D."/>
            <person name="Fang Y."/>
            <person name="Donnelly M.J."/>
            <person name="Kadowaki T."/>
            <person name="McGarry J.W."/>
            <person name="Darby A.C."/>
            <person name="Makepeace B.L."/>
        </authorList>
    </citation>
    <scope>NUCLEOTIDE SEQUENCE [LARGE SCALE GENOMIC DNA]</scope>
    <source>
        <strain evidence="19">UoL-WK</strain>
    </source>
</reference>
<dbReference type="InterPro" id="IPR011160">
    <property type="entry name" value="Sphingomy_PDE"/>
</dbReference>
<dbReference type="EMBL" id="NCKU01005690">
    <property type="protein sequence ID" value="RWS04267.1"/>
    <property type="molecule type" value="Genomic_DNA"/>
</dbReference>
<feature type="binding site" evidence="13">
    <location>
        <position position="178"/>
    </location>
    <ligand>
        <name>Zn(2+)</name>
        <dbReference type="ChEBI" id="CHEBI:29105"/>
        <label>1</label>
    </ligand>
</feature>
<comment type="similarity">
    <text evidence="2 12">Belongs to the acid sphingomyelinase family.</text>
</comment>
<evidence type="ECO:0000256" key="13">
    <source>
        <dbReference type="PIRSR" id="PIRSR000948-1"/>
    </source>
</evidence>
<dbReference type="InterPro" id="IPR041805">
    <property type="entry name" value="ASMase/PPN1_MPP"/>
</dbReference>
<evidence type="ECO:0000313" key="20">
    <source>
        <dbReference type="EMBL" id="RWS05895.1"/>
    </source>
</evidence>
<feature type="binding site" evidence="13">
    <location>
        <position position="247"/>
    </location>
    <ligand>
        <name>Zn(2+)</name>
        <dbReference type="ChEBI" id="CHEBI:29105"/>
        <label>1</label>
    </ligand>
</feature>
<evidence type="ECO:0000259" key="17">
    <source>
        <dbReference type="PROSITE" id="PS50015"/>
    </source>
</evidence>
<evidence type="ECO:0000256" key="3">
    <source>
        <dbReference type="ARBA" id="ARBA00022525"/>
    </source>
</evidence>
<evidence type="ECO:0000256" key="8">
    <source>
        <dbReference type="ARBA" id="ARBA00023157"/>
    </source>
</evidence>
<evidence type="ECO:0000313" key="21">
    <source>
        <dbReference type="Proteomes" id="UP000285301"/>
    </source>
</evidence>
<feature type="binding site" evidence="13">
    <location>
        <position position="247"/>
    </location>
    <ligand>
        <name>Zn(2+)</name>
        <dbReference type="ChEBI" id="CHEBI:29105"/>
        <label>2</label>
    </ligand>
</feature>
<dbReference type="GO" id="GO:0046872">
    <property type="term" value="F:metal ion binding"/>
    <property type="evidence" value="ECO:0007669"/>
    <property type="project" value="UniProtKB-KW"/>
</dbReference>
<evidence type="ECO:0000256" key="15">
    <source>
        <dbReference type="SAM" id="MobiDB-lite"/>
    </source>
</evidence>
<evidence type="ECO:0000256" key="5">
    <source>
        <dbReference type="ARBA" id="ARBA00022729"/>
    </source>
</evidence>
<keyword evidence="5 16" id="KW-0732">Signal</keyword>
<feature type="binding site" evidence="13">
    <location>
        <position position="395"/>
    </location>
    <ligand>
        <name>Zn(2+)</name>
        <dbReference type="ChEBI" id="CHEBI:29105"/>
        <label>2</label>
    </ligand>
</feature>
<dbReference type="GO" id="GO:0061750">
    <property type="term" value="F:acid sphingomyelin phosphodiesterase activity"/>
    <property type="evidence" value="ECO:0007669"/>
    <property type="project" value="TreeGrafter"/>
</dbReference>
<dbReference type="GO" id="GO:0005764">
    <property type="term" value="C:lysosome"/>
    <property type="evidence" value="ECO:0007669"/>
    <property type="project" value="TreeGrafter"/>
</dbReference>
<name>A0A3S3RVW0_9ACAR</name>
<gene>
    <name evidence="18" type="ORF">B4U79_06004</name>
    <name evidence="20" type="ORF">B4U79_07083</name>
    <name evidence="19" type="ORF">B4U79_15071</name>
</gene>
<feature type="compositionally biased region" description="Low complexity" evidence="15">
    <location>
        <begin position="30"/>
        <end position="42"/>
    </location>
</feature>
<dbReference type="PROSITE" id="PS50015">
    <property type="entry name" value="SAP_B"/>
    <property type="match status" value="1"/>
</dbReference>
<feature type="disulfide bond" evidence="14">
    <location>
        <begin position="197"/>
        <end position="217"/>
    </location>
</feature>
<dbReference type="InterPro" id="IPR029052">
    <property type="entry name" value="Metallo-depent_PP-like"/>
</dbReference>
<organism evidence="19 21">
    <name type="scientific">Dinothrombium tinctorium</name>
    <dbReference type="NCBI Taxonomy" id="1965070"/>
    <lineage>
        <taxon>Eukaryota</taxon>
        <taxon>Metazoa</taxon>
        <taxon>Ecdysozoa</taxon>
        <taxon>Arthropoda</taxon>
        <taxon>Chelicerata</taxon>
        <taxon>Arachnida</taxon>
        <taxon>Acari</taxon>
        <taxon>Acariformes</taxon>
        <taxon>Trombidiformes</taxon>
        <taxon>Prostigmata</taxon>
        <taxon>Anystina</taxon>
        <taxon>Parasitengona</taxon>
        <taxon>Trombidioidea</taxon>
        <taxon>Trombidiidae</taxon>
        <taxon>Dinothrombium</taxon>
    </lineage>
</organism>
<dbReference type="GO" id="GO:0005615">
    <property type="term" value="C:extracellular space"/>
    <property type="evidence" value="ECO:0007669"/>
    <property type="project" value="TreeGrafter"/>
</dbReference>
<feature type="disulfide bond" evidence="14">
    <location>
        <begin position="63"/>
        <end position="136"/>
    </location>
</feature>
<accession>A0A3S3RVW0</accession>
<dbReference type="PIRSF" id="PIRSF000948">
    <property type="entry name" value="Sphingomy_PDE"/>
    <property type="match status" value="1"/>
</dbReference>
<dbReference type="SUPFAM" id="SSF56300">
    <property type="entry name" value="Metallo-dependent phosphatases"/>
    <property type="match status" value="1"/>
</dbReference>
<dbReference type="GO" id="GO:0006685">
    <property type="term" value="P:sphingomyelin catabolic process"/>
    <property type="evidence" value="ECO:0007669"/>
    <property type="project" value="UniProtKB-UniRule"/>
</dbReference>
<evidence type="ECO:0000256" key="11">
    <source>
        <dbReference type="ARBA" id="ARBA00047268"/>
    </source>
</evidence>
<dbReference type="GO" id="GO:0016020">
    <property type="term" value="C:membrane"/>
    <property type="evidence" value="ECO:0007669"/>
    <property type="project" value="GOC"/>
</dbReference>
<dbReference type="AlphaFoldDB" id="A0A3S3RVW0"/>
<feature type="signal peptide" evidence="16">
    <location>
        <begin position="1"/>
        <end position="22"/>
    </location>
</feature>
<feature type="binding site" evidence="13">
    <location>
        <position position="288"/>
    </location>
    <ligand>
        <name>Zn(2+)</name>
        <dbReference type="ChEBI" id="CHEBI:29105"/>
        <label>2</label>
    </ligand>
</feature>
<protein>
    <recommendedName>
        <fullName evidence="12">Sphingomyelin phosphodiesterase</fullName>
        <ecNumber evidence="12">3.1.4.12</ecNumber>
    </recommendedName>
</protein>
<evidence type="ECO:0000256" key="2">
    <source>
        <dbReference type="ARBA" id="ARBA00008234"/>
    </source>
</evidence>
<feature type="binding site" evidence="13">
    <location>
        <position position="430"/>
    </location>
    <ligand>
        <name>Zn(2+)</name>
        <dbReference type="ChEBI" id="CHEBI:29105"/>
        <label>1</label>
    </ligand>
</feature>
<dbReference type="InterPro" id="IPR011001">
    <property type="entry name" value="Saposin-like"/>
</dbReference>
<feature type="disulfide bond" evidence="14">
    <location>
        <begin position="534"/>
        <end position="538"/>
    </location>
</feature>
<keyword evidence="6 12" id="KW-0378">Hydrolase</keyword>
<reference evidence="19" key="2">
    <citation type="submission" date="2018-11" db="EMBL/GenBank/DDBJ databases">
        <title>Trombidioid mite genomics.</title>
        <authorList>
            <person name="Dong X."/>
        </authorList>
    </citation>
    <scope>NUCLEOTIDE SEQUENCE</scope>
    <source>
        <strain evidence="19">UoL-WK</strain>
    </source>
</reference>
<dbReference type="STRING" id="1965070.A0A3S3RVW0"/>
<dbReference type="PANTHER" id="PTHR10340:SF34">
    <property type="entry name" value="SPHINGOMYELIN PHOSPHODIESTERASE"/>
    <property type="match status" value="1"/>
</dbReference>
<feature type="disulfide bond" evidence="14">
    <location>
        <begin position="355"/>
        <end position="402"/>
    </location>
</feature>
<comment type="caution">
    <text evidence="19">The sequence shown here is derived from an EMBL/GenBank/DDBJ whole genome shotgun (WGS) entry which is preliminary data.</text>
</comment>
<keyword evidence="10 12" id="KW-0326">Glycosidase</keyword>
<comment type="subcellular location">
    <subcellularLocation>
        <location evidence="1">Secreted</location>
    </subcellularLocation>
</comment>